<accession>A0A6B0V5I1</accession>
<keyword evidence="2" id="KW-0732">Signal</keyword>
<feature type="region of interest" description="Disordered" evidence="1">
    <location>
        <begin position="150"/>
        <end position="242"/>
    </location>
</feature>
<feature type="compositionally biased region" description="Low complexity" evidence="1">
    <location>
        <begin position="210"/>
        <end position="230"/>
    </location>
</feature>
<reference evidence="3" key="1">
    <citation type="submission" date="2019-12" db="EMBL/GenBank/DDBJ databases">
        <title>An insight into the sialome of adult female Ixodes ricinus ticks feeding for 6 days.</title>
        <authorList>
            <person name="Perner J."/>
            <person name="Ribeiro J.M.C."/>
        </authorList>
    </citation>
    <scope>NUCLEOTIDE SEQUENCE</scope>
    <source>
        <strain evidence="3">Semi-engorged</strain>
        <tissue evidence="3">Salivary glands</tissue>
    </source>
</reference>
<name>A0A6B0V5I1_IXORI</name>
<feature type="compositionally biased region" description="Low complexity" evidence="1">
    <location>
        <begin position="172"/>
        <end position="196"/>
    </location>
</feature>
<sequence length="242" mass="25542">MPSFFSAMSFRTCISLYSSLLILRAVLRATMSASRASSLARSACRSRACCLDAWARRCRGAGGFGGASPRGWRASPMESREAATPARASLRQSGPWSSLPYTRSVASWASSLSLSAGSGASCSARAATARCSEQAACSTCPRLRTFASSCSRAGPDKATGPSSVGRRRRSLRVPWSASAAEAKAASRSAARSPASELSRRRTQPRAHCTASQASPRQRRPSASSCPSSRSSPDRCTAYRLSK</sequence>
<feature type="signal peptide" evidence="2">
    <location>
        <begin position="1"/>
        <end position="36"/>
    </location>
</feature>
<dbReference type="AlphaFoldDB" id="A0A6B0V5I1"/>
<proteinExistence type="predicted"/>
<feature type="chain" id="PRO_5025376619" description="Secreted protein" evidence="2">
    <location>
        <begin position="37"/>
        <end position="242"/>
    </location>
</feature>
<dbReference type="EMBL" id="GIFC01014971">
    <property type="protein sequence ID" value="MXU97054.1"/>
    <property type="molecule type" value="Transcribed_RNA"/>
</dbReference>
<evidence type="ECO:0000313" key="3">
    <source>
        <dbReference type="EMBL" id="MXU97054.1"/>
    </source>
</evidence>
<feature type="region of interest" description="Disordered" evidence="1">
    <location>
        <begin position="66"/>
        <end position="91"/>
    </location>
</feature>
<evidence type="ECO:0008006" key="4">
    <source>
        <dbReference type="Google" id="ProtNLM"/>
    </source>
</evidence>
<protein>
    <recommendedName>
        <fullName evidence="4">Secreted protein</fullName>
    </recommendedName>
</protein>
<organism evidence="3">
    <name type="scientific">Ixodes ricinus</name>
    <name type="common">Common tick</name>
    <name type="synonym">Acarus ricinus</name>
    <dbReference type="NCBI Taxonomy" id="34613"/>
    <lineage>
        <taxon>Eukaryota</taxon>
        <taxon>Metazoa</taxon>
        <taxon>Ecdysozoa</taxon>
        <taxon>Arthropoda</taxon>
        <taxon>Chelicerata</taxon>
        <taxon>Arachnida</taxon>
        <taxon>Acari</taxon>
        <taxon>Parasitiformes</taxon>
        <taxon>Ixodida</taxon>
        <taxon>Ixodoidea</taxon>
        <taxon>Ixodidae</taxon>
        <taxon>Ixodinae</taxon>
        <taxon>Ixodes</taxon>
    </lineage>
</organism>
<evidence type="ECO:0000256" key="2">
    <source>
        <dbReference type="SAM" id="SignalP"/>
    </source>
</evidence>
<evidence type="ECO:0000256" key="1">
    <source>
        <dbReference type="SAM" id="MobiDB-lite"/>
    </source>
</evidence>